<comment type="caution">
    <text evidence="2">The sequence shown here is derived from an EMBL/GenBank/DDBJ whole genome shotgun (WGS) entry which is preliminary data.</text>
</comment>
<dbReference type="Pfam" id="PF01551">
    <property type="entry name" value="Peptidase_M23"/>
    <property type="match status" value="1"/>
</dbReference>
<dbReference type="EMBL" id="ACYG01000027">
    <property type="protein sequence ID" value="EEV17193.1"/>
    <property type="molecule type" value="Genomic_DNA"/>
</dbReference>
<dbReference type="Gene3D" id="2.70.70.10">
    <property type="entry name" value="Glucose Permease (Domain IIA)"/>
    <property type="match status" value="1"/>
</dbReference>
<evidence type="ECO:0000313" key="3">
    <source>
        <dbReference type="Proteomes" id="UP000005709"/>
    </source>
</evidence>
<dbReference type="AlphaFoldDB" id="C8PJT8"/>
<dbReference type="eggNOG" id="COG0739">
    <property type="taxonomic scope" value="Bacteria"/>
</dbReference>
<dbReference type="OrthoDB" id="9815245at2"/>
<evidence type="ECO:0000313" key="2">
    <source>
        <dbReference type="EMBL" id="EEV17193.1"/>
    </source>
</evidence>
<keyword evidence="3" id="KW-1185">Reference proteome</keyword>
<dbReference type="PANTHER" id="PTHR21666">
    <property type="entry name" value="PEPTIDASE-RELATED"/>
    <property type="match status" value="1"/>
</dbReference>
<dbReference type="InterPro" id="IPR050570">
    <property type="entry name" value="Cell_wall_metabolism_enzyme"/>
</dbReference>
<dbReference type="Proteomes" id="UP000005709">
    <property type="component" value="Unassembled WGS sequence"/>
</dbReference>
<accession>C8PJT8</accession>
<dbReference type="InterPro" id="IPR016047">
    <property type="entry name" value="M23ase_b-sheet_dom"/>
</dbReference>
<dbReference type="PANTHER" id="PTHR21666:SF270">
    <property type="entry name" value="MUREIN HYDROLASE ACTIVATOR ENVC"/>
    <property type="match status" value="1"/>
</dbReference>
<dbReference type="RefSeq" id="WP_005872226.1">
    <property type="nucleotide sequence ID" value="NZ_ACYG01000027.1"/>
</dbReference>
<dbReference type="SUPFAM" id="SSF51261">
    <property type="entry name" value="Duplicated hybrid motif"/>
    <property type="match status" value="1"/>
</dbReference>
<evidence type="ECO:0000259" key="1">
    <source>
        <dbReference type="Pfam" id="PF01551"/>
    </source>
</evidence>
<sequence length="270" mass="29087">MKFLAIFALLAIKIFALDIVNGDVVILKLDKSTTELSFGSKQIPLITAPNSSDKIAVLAANYRAKGDFALRIVDQSGSHEQIVALKKGEYKKEALSVAPGKVKPPKEAATRIKKELDEANAIYAITTPRYLFSTPFELPLNSKITSAFGNARTFNGELKSYHSGTDYRAAVGTAVRAANDGVVVIAKDRYYAGGSVVIDHGGGIYSQYYHLSEIKVTLGDHVRKGDEIALSGESGRVSGPHLHFGIAINGVSVNPLSFVAKFNEVVFGER</sequence>
<protein>
    <submittedName>
        <fullName evidence="2">Peptidase, M23 family</fullName>
    </submittedName>
</protein>
<gene>
    <name evidence="2" type="ORF">CAMGR0001_1488</name>
</gene>
<dbReference type="STRING" id="824.CGRAC_0752"/>
<reference evidence="2 3" key="1">
    <citation type="submission" date="2009-07" db="EMBL/GenBank/DDBJ databases">
        <authorList>
            <person name="Madupu R."/>
            <person name="Sebastian Y."/>
            <person name="Durkin A.S."/>
            <person name="Torralba M."/>
            <person name="Methe B."/>
            <person name="Sutton G.G."/>
            <person name="Strausberg R.L."/>
            <person name="Nelson K.E."/>
        </authorList>
    </citation>
    <scope>NUCLEOTIDE SEQUENCE [LARGE SCALE GENOMIC DNA]</scope>
    <source>
        <strain evidence="2 3">RM3268</strain>
    </source>
</reference>
<dbReference type="InterPro" id="IPR011055">
    <property type="entry name" value="Dup_hybrid_motif"/>
</dbReference>
<proteinExistence type="predicted"/>
<dbReference type="CDD" id="cd12797">
    <property type="entry name" value="M23_peptidase"/>
    <property type="match status" value="1"/>
</dbReference>
<dbReference type="GO" id="GO:0004222">
    <property type="term" value="F:metalloendopeptidase activity"/>
    <property type="evidence" value="ECO:0007669"/>
    <property type="project" value="TreeGrafter"/>
</dbReference>
<organism evidence="2 3">
    <name type="scientific">Campylobacter gracilis RM3268</name>
    <dbReference type="NCBI Taxonomy" id="553220"/>
    <lineage>
        <taxon>Bacteria</taxon>
        <taxon>Pseudomonadati</taxon>
        <taxon>Campylobacterota</taxon>
        <taxon>Epsilonproteobacteria</taxon>
        <taxon>Campylobacterales</taxon>
        <taxon>Campylobacteraceae</taxon>
        <taxon>Campylobacter</taxon>
    </lineage>
</organism>
<feature type="domain" description="M23ase beta-sheet core" evidence="1">
    <location>
        <begin position="161"/>
        <end position="255"/>
    </location>
</feature>
<name>C8PJT8_9BACT</name>